<dbReference type="RefSeq" id="WP_115871759.1">
    <property type="nucleotide sequence ID" value="NZ_QKYD01000101.1"/>
</dbReference>
<evidence type="ECO:0000313" key="2">
    <source>
        <dbReference type="EMBL" id="REI21987.1"/>
    </source>
</evidence>
<dbReference type="EMBL" id="QKYD01000101">
    <property type="protein sequence ID" value="REI21987.1"/>
    <property type="molecule type" value="Genomic_DNA"/>
</dbReference>
<sequence length="72" mass="7867">MDIQVKVTYPDGSTEETRVQVMVTPNQAQENTPRYEDGNTTPGKPVTVPQTGDEELPPVSNSHVPTDKMPEG</sequence>
<reference evidence="2 3" key="1">
    <citation type="journal article" date="2018" name="Vet. Microbiol.">
        <title>Characterisation of Staphylococcus felis isolated from cats using whole genome sequencing.</title>
        <authorList>
            <person name="Worthing K."/>
            <person name="Pang S."/>
            <person name="Trott D.J."/>
            <person name="Abraham S."/>
            <person name="Coombs G.W."/>
            <person name="Jordan D."/>
            <person name="McIntyre L."/>
            <person name="Davies M.R."/>
            <person name="Norris J."/>
        </authorList>
    </citation>
    <scope>NUCLEOTIDE SEQUENCE [LARGE SCALE GENOMIC DNA]</scope>
    <source>
        <strain evidence="2 3">F25</strain>
    </source>
</reference>
<comment type="caution">
    <text evidence="2">The sequence shown here is derived from an EMBL/GenBank/DDBJ whole genome shotgun (WGS) entry which is preliminary data.</text>
</comment>
<organism evidence="2 3">
    <name type="scientific">Staphylococcus felis</name>
    <dbReference type="NCBI Taxonomy" id="46127"/>
    <lineage>
        <taxon>Bacteria</taxon>
        <taxon>Bacillati</taxon>
        <taxon>Bacillota</taxon>
        <taxon>Bacilli</taxon>
        <taxon>Bacillales</taxon>
        <taxon>Staphylococcaceae</taxon>
        <taxon>Staphylococcus</taxon>
    </lineage>
</organism>
<protein>
    <submittedName>
        <fullName evidence="2">Uncharacterized protein</fullName>
    </submittedName>
</protein>
<accession>A0AAX1RWA1</accession>
<evidence type="ECO:0000256" key="1">
    <source>
        <dbReference type="SAM" id="MobiDB-lite"/>
    </source>
</evidence>
<name>A0AAX1RWA1_9STAP</name>
<gene>
    <name evidence="2" type="ORF">DOS76_05995</name>
</gene>
<feature type="compositionally biased region" description="Polar residues" evidence="1">
    <location>
        <begin position="23"/>
        <end position="42"/>
    </location>
</feature>
<dbReference type="Proteomes" id="UP000256337">
    <property type="component" value="Unassembled WGS sequence"/>
</dbReference>
<proteinExistence type="predicted"/>
<evidence type="ECO:0000313" key="3">
    <source>
        <dbReference type="Proteomes" id="UP000256337"/>
    </source>
</evidence>
<feature type="region of interest" description="Disordered" evidence="1">
    <location>
        <begin position="23"/>
        <end position="72"/>
    </location>
</feature>
<dbReference type="AlphaFoldDB" id="A0AAX1RWA1"/>